<dbReference type="InterPro" id="IPR007318">
    <property type="entry name" value="Phopholipid_MeTrfase"/>
</dbReference>
<evidence type="ECO:0000313" key="7">
    <source>
        <dbReference type="Proteomes" id="UP000318331"/>
    </source>
</evidence>
<evidence type="ECO:0000256" key="1">
    <source>
        <dbReference type="ARBA" id="ARBA00004127"/>
    </source>
</evidence>
<sequence length="318" mass="34263">MVISETSATPPATPRFRRGSTLGYTYFALQAAAGALWWLAVFSSAWVREMTLGGLDPVALALLDIPLFVAASGLAAARIRPARWVVTLWAALVTAGLACYATVTGEASWGVLLMLTATTGSLAASLLVTHGRLPTEWIFNGPFAFHTARPAGTLRHLGRTGRQIVVFWGLCLGVIPLLITFLERRWGLAIAVPLALTTAGIALFLIASALGIWSAVTMSTRGEGTPLPAAMPHRLVVAGPYRYVRNPMAVAGIAQGVAVGLSAGSWLVVIYALCGSLVWNWVIRPREEADLEARFGNEYRDYRDRVFCWVPRSRFTPA</sequence>
<keyword evidence="6" id="KW-0808">Transferase</keyword>
<evidence type="ECO:0000256" key="5">
    <source>
        <dbReference type="SAM" id="Phobius"/>
    </source>
</evidence>
<dbReference type="AlphaFoldDB" id="A0A543I6I8"/>
<gene>
    <name evidence="6" type="ORF">FB466_1018</name>
</gene>
<keyword evidence="4 5" id="KW-0472">Membrane</keyword>
<evidence type="ECO:0000256" key="2">
    <source>
        <dbReference type="ARBA" id="ARBA00022692"/>
    </source>
</evidence>
<dbReference type="Proteomes" id="UP000318331">
    <property type="component" value="Unassembled WGS sequence"/>
</dbReference>
<comment type="subcellular location">
    <subcellularLocation>
        <location evidence="1">Endomembrane system</location>
        <topology evidence="1">Multi-pass membrane protein</topology>
    </subcellularLocation>
</comment>
<keyword evidence="3 5" id="KW-1133">Transmembrane helix</keyword>
<proteinExistence type="predicted"/>
<evidence type="ECO:0000256" key="4">
    <source>
        <dbReference type="ARBA" id="ARBA00023136"/>
    </source>
</evidence>
<evidence type="ECO:0000313" key="6">
    <source>
        <dbReference type="EMBL" id="TQM66187.1"/>
    </source>
</evidence>
<protein>
    <submittedName>
        <fullName evidence="6">Phospholipid methyltransferase</fullName>
    </submittedName>
</protein>
<feature type="transmembrane region" description="Helical" evidence="5">
    <location>
        <begin position="249"/>
        <end position="273"/>
    </location>
</feature>
<accession>A0A543I6I8</accession>
<feature type="transmembrane region" description="Helical" evidence="5">
    <location>
        <begin position="188"/>
        <end position="213"/>
    </location>
</feature>
<dbReference type="Pfam" id="PF04191">
    <property type="entry name" value="PEMT"/>
    <property type="match status" value="1"/>
</dbReference>
<feature type="transmembrane region" description="Helical" evidence="5">
    <location>
        <begin position="164"/>
        <end position="182"/>
    </location>
</feature>
<feature type="transmembrane region" description="Helical" evidence="5">
    <location>
        <begin position="58"/>
        <end position="77"/>
    </location>
</feature>
<keyword evidence="6" id="KW-0489">Methyltransferase</keyword>
<feature type="transmembrane region" description="Helical" evidence="5">
    <location>
        <begin position="24"/>
        <end position="46"/>
    </location>
</feature>
<feature type="transmembrane region" description="Helical" evidence="5">
    <location>
        <begin position="84"/>
        <end position="103"/>
    </location>
</feature>
<keyword evidence="7" id="KW-1185">Reference proteome</keyword>
<dbReference type="GO" id="GO:0008168">
    <property type="term" value="F:methyltransferase activity"/>
    <property type="evidence" value="ECO:0007669"/>
    <property type="project" value="UniProtKB-KW"/>
</dbReference>
<organism evidence="6 7">
    <name type="scientific">Klugiella xanthotipulae</name>
    <dbReference type="NCBI Taxonomy" id="244735"/>
    <lineage>
        <taxon>Bacteria</taxon>
        <taxon>Bacillati</taxon>
        <taxon>Actinomycetota</taxon>
        <taxon>Actinomycetes</taxon>
        <taxon>Micrococcales</taxon>
        <taxon>Microbacteriaceae</taxon>
        <taxon>Klugiella</taxon>
    </lineage>
</organism>
<dbReference type="Gene3D" id="1.20.120.1630">
    <property type="match status" value="1"/>
</dbReference>
<evidence type="ECO:0000256" key="3">
    <source>
        <dbReference type="ARBA" id="ARBA00022989"/>
    </source>
</evidence>
<dbReference type="EMBL" id="VFPN01000001">
    <property type="protein sequence ID" value="TQM66187.1"/>
    <property type="molecule type" value="Genomic_DNA"/>
</dbReference>
<comment type="caution">
    <text evidence="6">The sequence shown here is derived from an EMBL/GenBank/DDBJ whole genome shotgun (WGS) entry which is preliminary data.</text>
</comment>
<keyword evidence="2 5" id="KW-0812">Transmembrane</keyword>
<feature type="transmembrane region" description="Helical" evidence="5">
    <location>
        <begin position="109"/>
        <end position="128"/>
    </location>
</feature>
<dbReference type="GO" id="GO:0012505">
    <property type="term" value="C:endomembrane system"/>
    <property type="evidence" value="ECO:0007669"/>
    <property type="project" value="UniProtKB-SubCell"/>
</dbReference>
<reference evidence="6 7" key="1">
    <citation type="submission" date="2019-06" db="EMBL/GenBank/DDBJ databases">
        <title>Sequencing the genomes of 1000 actinobacteria strains.</title>
        <authorList>
            <person name="Klenk H.-P."/>
        </authorList>
    </citation>
    <scope>NUCLEOTIDE SEQUENCE [LARGE SCALE GENOMIC DNA]</scope>
    <source>
        <strain evidence="6 7">DSM 18031</strain>
    </source>
</reference>
<name>A0A543I6I8_9MICO</name>
<dbReference type="GO" id="GO:0032259">
    <property type="term" value="P:methylation"/>
    <property type="evidence" value="ECO:0007669"/>
    <property type="project" value="UniProtKB-KW"/>
</dbReference>